<evidence type="ECO:0000256" key="1">
    <source>
        <dbReference type="ARBA" id="ARBA00022574"/>
    </source>
</evidence>
<feature type="region of interest" description="Disordered" evidence="5">
    <location>
        <begin position="451"/>
        <end position="481"/>
    </location>
</feature>
<feature type="compositionally biased region" description="Low complexity" evidence="5">
    <location>
        <begin position="1615"/>
        <end position="1629"/>
    </location>
</feature>
<evidence type="ECO:0000259" key="6">
    <source>
        <dbReference type="PROSITE" id="PS50048"/>
    </source>
</evidence>
<dbReference type="SUPFAM" id="SSF50978">
    <property type="entry name" value="WD40 repeat-like"/>
    <property type="match status" value="1"/>
</dbReference>
<feature type="region of interest" description="Disordered" evidence="5">
    <location>
        <begin position="1345"/>
        <end position="1387"/>
    </location>
</feature>
<feature type="repeat" description="WD" evidence="4">
    <location>
        <begin position="235"/>
        <end position="268"/>
    </location>
</feature>
<dbReference type="OrthoDB" id="311712at2759"/>
<feature type="compositionally biased region" description="Basic residues" evidence="5">
    <location>
        <begin position="1630"/>
        <end position="1642"/>
    </location>
</feature>
<dbReference type="PROSITE" id="PS00463">
    <property type="entry name" value="ZN2_CY6_FUNGAL_1"/>
    <property type="match status" value="1"/>
</dbReference>
<dbReference type="GO" id="GO:0035591">
    <property type="term" value="F:signaling adaptor activity"/>
    <property type="evidence" value="ECO:0007669"/>
    <property type="project" value="TreeGrafter"/>
</dbReference>
<dbReference type="GO" id="GO:1904263">
    <property type="term" value="P:positive regulation of TORC1 signaling"/>
    <property type="evidence" value="ECO:0007669"/>
    <property type="project" value="TreeGrafter"/>
</dbReference>
<feature type="compositionally biased region" description="Polar residues" evidence="5">
    <location>
        <begin position="1166"/>
        <end position="1175"/>
    </location>
</feature>
<dbReference type="InterPro" id="IPR001680">
    <property type="entry name" value="WD40_rpt"/>
</dbReference>
<feature type="compositionally biased region" description="Polar residues" evidence="5">
    <location>
        <begin position="1462"/>
        <end position="1472"/>
    </location>
</feature>
<feature type="compositionally biased region" description="Polar residues" evidence="5">
    <location>
        <begin position="1905"/>
        <end position="1914"/>
    </location>
</feature>
<feature type="compositionally biased region" description="Polar residues" evidence="5">
    <location>
        <begin position="460"/>
        <end position="480"/>
    </location>
</feature>
<dbReference type="CDD" id="cd00067">
    <property type="entry name" value="GAL4"/>
    <property type="match status" value="1"/>
</dbReference>
<evidence type="ECO:0000313" key="8">
    <source>
        <dbReference type="Proteomes" id="UP000799424"/>
    </source>
</evidence>
<reference evidence="7" key="1">
    <citation type="journal article" date="2020" name="Stud. Mycol.">
        <title>101 Dothideomycetes genomes: a test case for predicting lifestyles and emergence of pathogens.</title>
        <authorList>
            <person name="Haridas S."/>
            <person name="Albert R."/>
            <person name="Binder M."/>
            <person name="Bloem J."/>
            <person name="Labutti K."/>
            <person name="Salamov A."/>
            <person name="Andreopoulos B."/>
            <person name="Baker S."/>
            <person name="Barry K."/>
            <person name="Bills G."/>
            <person name="Bluhm B."/>
            <person name="Cannon C."/>
            <person name="Castanera R."/>
            <person name="Culley D."/>
            <person name="Daum C."/>
            <person name="Ezra D."/>
            <person name="Gonzalez J."/>
            <person name="Henrissat B."/>
            <person name="Kuo A."/>
            <person name="Liang C."/>
            <person name="Lipzen A."/>
            <person name="Lutzoni F."/>
            <person name="Magnuson J."/>
            <person name="Mondo S."/>
            <person name="Nolan M."/>
            <person name="Ohm R."/>
            <person name="Pangilinan J."/>
            <person name="Park H.-J."/>
            <person name="Ramirez L."/>
            <person name="Alfaro M."/>
            <person name="Sun H."/>
            <person name="Tritt A."/>
            <person name="Yoshinaga Y."/>
            <person name="Zwiers L.-H."/>
            <person name="Turgeon B."/>
            <person name="Goodwin S."/>
            <person name="Spatafora J."/>
            <person name="Crous P."/>
            <person name="Grigoriev I."/>
        </authorList>
    </citation>
    <scope>NUCLEOTIDE SEQUENCE</scope>
    <source>
        <strain evidence="7">CBS 113818</strain>
    </source>
</reference>
<feature type="region of interest" description="Disordered" evidence="5">
    <location>
        <begin position="1725"/>
        <end position="1751"/>
    </location>
</feature>
<feature type="region of interest" description="Disordered" evidence="5">
    <location>
        <begin position="1898"/>
        <end position="1935"/>
    </location>
</feature>
<dbReference type="SMART" id="SM00320">
    <property type="entry name" value="WD40"/>
    <property type="match status" value="4"/>
</dbReference>
<dbReference type="InterPro" id="IPR019775">
    <property type="entry name" value="WD40_repeat_CS"/>
</dbReference>
<dbReference type="PROSITE" id="PS50048">
    <property type="entry name" value="ZN2_CY6_FUNGAL_2"/>
    <property type="match status" value="1"/>
</dbReference>
<dbReference type="InterPro" id="IPR021858">
    <property type="entry name" value="Fun_TF"/>
</dbReference>
<evidence type="ECO:0000256" key="2">
    <source>
        <dbReference type="ARBA" id="ARBA00022737"/>
    </source>
</evidence>
<feature type="region of interest" description="Disordered" evidence="5">
    <location>
        <begin position="1595"/>
        <end position="1656"/>
    </location>
</feature>
<dbReference type="Gene3D" id="2.130.10.10">
    <property type="entry name" value="YVTN repeat-like/Quinoprotein amine dehydrogenase"/>
    <property type="match status" value="1"/>
</dbReference>
<dbReference type="PANTHER" id="PTHR46170:SF1">
    <property type="entry name" value="GATOR COMPLEX PROTEIN WDR59"/>
    <property type="match status" value="1"/>
</dbReference>
<dbReference type="GO" id="GO:0005774">
    <property type="term" value="C:vacuolar membrane"/>
    <property type="evidence" value="ECO:0007669"/>
    <property type="project" value="TreeGrafter"/>
</dbReference>
<evidence type="ECO:0000313" key="7">
    <source>
        <dbReference type="EMBL" id="KAF2829885.1"/>
    </source>
</evidence>
<dbReference type="GO" id="GO:0035859">
    <property type="term" value="C:Seh1-associated complex"/>
    <property type="evidence" value="ECO:0007669"/>
    <property type="project" value="TreeGrafter"/>
</dbReference>
<evidence type="ECO:0000256" key="3">
    <source>
        <dbReference type="ARBA" id="ARBA00023242"/>
    </source>
</evidence>
<dbReference type="Pfam" id="PF00400">
    <property type="entry name" value="WD40"/>
    <property type="match status" value="2"/>
</dbReference>
<evidence type="ECO:0000256" key="4">
    <source>
        <dbReference type="PROSITE-ProRule" id="PRU00221"/>
    </source>
</evidence>
<keyword evidence="1 4" id="KW-0853">WD repeat</keyword>
<feature type="region of interest" description="Disordered" evidence="5">
    <location>
        <begin position="671"/>
        <end position="691"/>
    </location>
</feature>
<dbReference type="Proteomes" id="UP000799424">
    <property type="component" value="Unassembled WGS sequence"/>
</dbReference>
<feature type="compositionally biased region" description="Acidic residues" evidence="5">
    <location>
        <begin position="679"/>
        <end position="690"/>
    </location>
</feature>
<feature type="compositionally biased region" description="Polar residues" evidence="5">
    <location>
        <begin position="1728"/>
        <end position="1743"/>
    </location>
</feature>
<evidence type="ECO:0000256" key="5">
    <source>
        <dbReference type="SAM" id="MobiDB-lite"/>
    </source>
</evidence>
<dbReference type="PROSITE" id="PS00678">
    <property type="entry name" value="WD_REPEATS_1"/>
    <property type="match status" value="1"/>
</dbReference>
<keyword evidence="3" id="KW-0539">Nucleus</keyword>
<dbReference type="Pfam" id="PF00172">
    <property type="entry name" value="Zn_clus"/>
    <property type="match status" value="1"/>
</dbReference>
<feature type="compositionally biased region" description="Basic residues" evidence="5">
    <location>
        <begin position="1448"/>
        <end position="1459"/>
    </location>
</feature>
<feature type="compositionally biased region" description="Polar residues" evidence="5">
    <location>
        <begin position="820"/>
        <end position="834"/>
    </location>
</feature>
<dbReference type="InterPro" id="IPR049566">
    <property type="entry name" value="WDR59_RTC1-like_RING_Znf"/>
</dbReference>
<feature type="compositionally biased region" description="Low complexity" evidence="5">
    <location>
        <begin position="775"/>
        <end position="798"/>
    </location>
</feature>
<gene>
    <name evidence="7" type="ORF">CC86DRAFT_403222</name>
</gene>
<dbReference type="PANTHER" id="PTHR46170">
    <property type="entry name" value="GATOR COMPLEX PROTEIN WDR59"/>
    <property type="match status" value="1"/>
</dbReference>
<dbReference type="Gene3D" id="4.10.240.10">
    <property type="entry name" value="Zn(2)-C6 fungal-type DNA-binding domain"/>
    <property type="match status" value="1"/>
</dbReference>
<feature type="compositionally biased region" description="Polar residues" evidence="5">
    <location>
        <begin position="1104"/>
        <end position="1133"/>
    </location>
</feature>
<feature type="region of interest" description="Disordered" evidence="5">
    <location>
        <begin position="1152"/>
        <end position="1175"/>
    </location>
</feature>
<feature type="region of interest" description="Disordered" evidence="5">
    <location>
        <begin position="768"/>
        <end position="805"/>
    </location>
</feature>
<dbReference type="GO" id="GO:0034198">
    <property type="term" value="P:cellular response to amino acid starvation"/>
    <property type="evidence" value="ECO:0007669"/>
    <property type="project" value="TreeGrafter"/>
</dbReference>
<dbReference type="InterPro" id="IPR036322">
    <property type="entry name" value="WD40_repeat_dom_sf"/>
</dbReference>
<dbReference type="GO" id="GO:0008270">
    <property type="term" value="F:zinc ion binding"/>
    <property type="evidence" value="ECO:0007669"/>
    <property type="project" value="InterPro"/>
</dbReference>
<feature type="region of interest" description="Disordered" evidence="5">
    <location>
        <begin position="1995"/>
        <end position="2019"/>
    </location>
</feature>
<dbReference type="Pfam" id="PF17120">
    <property type="entry name" value="zf-RING_16"/>
    <property type="match status" value="1"/>
</dbReference>
<keyword evidence="8" id="KW-1185">Reference proteome</keyword>
<feature type="compositionally biased region" description="Low complexity" evidence="5">
    <location>
        <begin position="2003"/>
        <end position="2014"/>
    </location>
</feature>
<dbReference type="SMART" id="SM00066">
    <property type="entry name" value="GAL4"/>
    <property type="match status" value="1"/>
</dbReference>
<dbReference type="PROSITE" id="PS50082">
    <property type="entry name" value="WD_REPEATS_2"/>
    <property type="match status" value="1"/>
</dbReference>
<feature type="region of interest" description="Disordered" evidence="5">
    <location>
        <begin position="819"/>
        <end position="842"/>
    </location>
</feature>
<feature type="compositionally biased region" description="Polar residues" evidence="5">
    <location>
        <begin position="1922"/>
        <end position="1935"/>
    </location>
</feature>
<feature type="region of interest" description="Disordered" evidence="5">
    <location>
        <begin position="11"/>
        <end position="48"/>
    </location>
</feature>
<feature type="compositionally biased region" description="Polar residues" evidence="5">
    <location>
        <begin position="21"/>
        <end position="48"/>
    </location>
</feature>
<dbReference type="InterPro" id="IPR015943">
    <property type="entry name" value="WD40/YVTN_repeat-like_dom_sf"/>
</dbReference>
<dbReference type="Pfam" id="PF11951">
    <property type="entry name" value="Fungal_trans_2"/>
    <property type="match status" value="1"/>
</dbReference>
<proteinExistence type="predicted"/>
<organism evidence="7 8">
    <name type="scientific">Ophiobolus disseminans</name>
    <dbReference type="NCBI Taxonomy" id="1469910"/>
    <lineage>
        <taxon>Eukaryota</taxon>
        <taxon>Fungi</taxon>
        <taxon>Dikarya</taxon>
        <taxon>Ascomycota</taxon>
        <taxon>Pezizomycotina</taxon>
        <taxon>Dothideomycetes</taxon>
        <taxon>Pleosporomycetidae</taxon>
        <taxon>Pleosporales</taxon>
        <taxon>Pleosporineae</taxon>
        <taxon>Phaeosphaeriaceae</taxon>
        <taxon>Ophiobolus</taxon>
    </lineage>
</organism>
<dbReference type="EMBL" id="MU006220">
    <property type="protein sequence ID" value="KAF2829885.1"/>
    <property type="molecule type" value="Genomic_DNA"/>
</dbReference>
<dbReference type="PROSITE" id="PS50294">
    <property type="entry name" value="WD_REPEATS_REGION"/>
    <property type="match status" value="1"/>
</dbReference>
<feature type="compositionally biased region" description="Basic and acidic residues" evidence="5">
    <location>
        <begin position="1602"/>
        <end position="1614"/>
    </location>
</feature>
<sequence>MSKELLSGELSADLHGHGPSSFLSSPLDNTTTNTKMAPSTGPSSAFESSTFGQTVSIAVDEEIGSASISPCGRDVVLASQSGLRIVDLDNPFSLPLYIPNHFSWKVADVQWSPFAARAEWIASTRNNQALVYNLAMPFNSTKAPIEFTLRAHDRAITDINFSAHHPDLLATCGMDSFVFVHDLRTQQAPLKLADWDAGAHQVKWNRQDDKIIASSHDKYLHIWDTRHATKPISTIDAHKTKIYGIDWSRTDAKKIMTCSLDRTIKLWNNVGVNTNITTPRRTIHTHYPVWRARHTPFPHGILAVPQRDNSKLWLYKHVNDSDPKDFANLPMHILGGHDDGAQVREFLWRSRGSTDNGIDDREFQLVSWGTDNHLRLHRITSDILESVGHRKGDPLVEEPSMTRKGAAYVTYRDGPVQITTSTTSRESGSTYSQQRGNLSTLLQNLSLDDTSYSLPHKRQNTAQTNTDSVTRETMTATSIRRTGPPVVSHMTWMEGVKVGDGHDNADDSLGQPRDREQYPFQERNNLGAEISYVGNKYRKLNFESIDVPGRHITVSFNGPWGEYDSVIEDNKLIFLRLTIGFPVGYPRATKEFDVDGEVIRTGKPLRIDFERTTAAISQENQDELTVNMGYIAEACADQQREALEAVLSYALGERGLNDSLHVDDNEVLADLGPLPGEEFSSDDDDDESAEGEFTNDVMQSSHTNANIPLPNQCSARFSAFGSLVIARLPMTKSASAQEAMIFRIDRSLRHGPGKNDIFNSFGRFNTHHTHDSDGESSSTSSVGSWGDSSSPSSSSGSDHVVNTHIGNFQPPMAWQKAASRFQSRHSLPSSTGANRQAPRPRSIVTILPPALDDLVPSKRTLAEDYRIFGSGPGVCEHNSEVARRLGYEDLADVWMLCKLILSNEVPLEILPQHHRKEQVLVLARRALVRIKRKDSGLDLQFDEADTVTKPKLTGRVKWGNHAVVTWLIPALFDHFERLADTQMLAMLSCIFAEPAAREGVTSTMAKMRHSHLPMSMEAPAFSLDYFSSADAAWSLFKPMISKPSTPAHSRYATPANDFGWQKLAKNLGTYGSHNSSNGPWGSDTAPSEPVTPYSTGHTPPLLSRASTMRSAHTANHTPYSTSPEQSHTTLKKSSTANFASAVAALSRPFANAISSSPPVKSRTDDLSTSAPSSGVTWGTTTFYGSDKIDRRSLAPSRDKHSKRASFGQSERVDVNYFYDSDSEYERIDEPDGVINDGASEYIRPFTPKGDSAETQESIKIKLKNQNQFDDEACVSKPLLNMSKDWLYRAWREQYSEMLGCWGLISAKAEVLKFNGLVSYFPTEITRQMPKSGSMSLAINKDSVEADDSVAKRHTSRASTTLVPPSPRTAQPKHSPAVSPRNFSFNPEAQEFQPGTAAFASVEEYALAPDVGTPIEQCLQLSIHAPTPSRELDEDLGGLESSPTPNQLHPHHNKGPRPRLSRGPSNVSGTSSWGAGRSPSVATTTAPSKPAATDPIYSCSICWIRVCGRVHLCPACLHVAHFDCMDDELGVDDGECVVGCGCGCGLEDDEERSRMEAYLDEVRAANAAGVAWHEDNSEPATPGLFLEGEFMTGAMSKMGGAGEGKRRDRERERVGGRTSKTTSPTPTTSTMRKKKKAPKKPRSSLRPQSAGVDSTVDSDHLSAAVTELCRHSRSTLAVDDTRYWRVHIAHLLTWHMAETVVISSPSFALNAPDPAPRLPTTVKKAAPLSASNKNAPKASETTGVTKRKQSKSRNGCVTCKNKRLKCDETKPTCKQCTRRAVTCGGYKKDFKWRPFEEPNVPSKQPVKPRKGLHLADAAFLPYTSAPNHSYNPGGFYEQQYDFAGPGPNQGVFYPPPSQYHTLNHPPLQTSFPPADNTYAVPLSSPYLITPQSISPVDSFAPGSLAGSHSNCGAESTRTRRTRQTAPSSVSSGQSPQLIDLLLPGTDLTVPPEEYSSFISQHGAFYQPTGLTPPAEPTDDDIEEVPRNVNLDPEAWVMRLPSPTPSSSSSSSADSPGLPMLVQPQFSLASPEHLTRRYDRDTCGVLSVKDGPTENPWRTLVWPLARDCPALYHAIASMTSFHQSKEMPAMRIQGIDHMRNAVHALAAGISNMRFDAAISTTLVLAFSESWDQHISTGINHIKGAKILINQALVQHRQTPKQGEEWARLKFLCNTWIYMDVIARLTSADEDENNDVDMVHESIYANGERDPQLDPLMGCAHTLFPIIGRVANLVRKVRRTDSNGPSIISQALQLKAQLEEWTPPSFIEDPEDETTSPYDSIKTAVAYQYATLLYLHQAVPEIPSQPSSVLAKRVLCELATVEPRSRSIIVHIYPLMAAGCEVMEQEDREWVTERWGLMQSRMKLGILEKTLDVTKEVWCRRDAYAAERKMLDDFQSDNFPSNTPLKRDFESFFDDFHADGDFCWLDAGPKRRAVDSMSSYAVALPSPVILETPERRQSSNGNMEHLGHDFTVKGRLHWLGVMKDWNWEVLLG</sequence>
<feature type="region of interest" description="Disordered" evidence="5">
    <location>
        <begin position="1428"/>
        <end position="1491"/>
    </location>
</feature>
<dbReference type="InterPro" id="IPR001138">
    <property type="entry name" value="Zn2Cys6_DnaBD"/>
</dbReference>
<protein>
    <recommendedName>
        <fullName evidence="6">Zn(2)-C6 fungal-type domain-containing protein</fullName>
    </recommendedName>
</protein>
<dbReference type="GO" id="GO:0000981">
    <property type="term" value="F:DNA-binding transcription factor activity, RNA polymerase II-specific"/>
    <property type="evidence" value="ECO:0007669"/>
    <property type="project" value="InterPro"/>
</dbReference>
<feature type="region of interest" description="Disordered" evidence="5">
    <location>
        <begin position="1071"/>
        <end position="1133"/>
    </location>
</feature>
<dbReference type="InterPro" id="IPR036864">
    <property type="entry name" value="Zn2-C6_fun-type_DNA-bd_sf"/>
</dbReference>
<feature type="domain" description="Zn(2)-C6 fungal-type" evidence="6">
    <location>
        <begin position="1754"/>
        <end position="1782"/>
    </location>
</feature>
<feature type="compositionally biased region" description="Low complexity" evidence="5">
    <location>
        <begin position="1477"/>
        <end position="1491"/>
    </location>
</feature>
<keyword evidence="2" id="KW-0677">Repeat</keyword>
<name>A0A6A7ABB1_9PLEO</name>
<dbReference type="InterPro" id="IPR049567">
    <property type="entry name" value="WDR59-like"/>
</dbReference>
<dbReference type="SUPFAM" id="SSF57701">
    <property type="entry name" value="Zn2/Cys6 DNA-binding domain"/>
    <property type="match status" value="1"/>
</dbReference>
<accession>A0A6A7ABB1</accession>